<keyword evidence="2" id="KW-1133">Transmembrane helix</keyword>
<dbReference type="Pfam" id="PF19266">
    <property type="entry name" value="CIS_tube"/>
    <property type="match status" value="1"/>
</dbReference>
<organism evidence="4 5">
    <name type="scientific">Amoebophilus asiaticus (strain 5a2)</name>
    <dbReference type="NCBI Taxonomy" id="452471"/>
    <lineage>
        <taxon>Bacteria</taxon>
        <taxon>Pseudomonadati</taxon>
        <taxon>Bacteroidota</taxon>
        <taxon>Cytophagia</taxon>
        <taxon>Cytophagales</taxon>
        <taxon>Amoebophilaceae</taxon>
        <taxon>Candidatus Amoebophilus</taxon>
    </lineage>
</organism>
<dbReference type="Proteomes" id="UP000001227">
    <property type="component" value="Chromosome"/>
</dbReference>
<gene>
    <name evidence="4" type="ordered locus">Aasi_1079</name>
</gene>
<evidence type="ECO:0000256" key="2">
    <source>
        <dbReference type="SAM" id="Phobius"/>
    </source>
</evidence>
<dbReference type="eggNOG" id="COG1652">
    <property type="taxonomic scope" value="Bacteria"/>
</dbReference>
<keyword evidence="2" id="KW-0812">Transmembrane</keyword>
<dbReference type="HOGENOM" id="CLU_732881_0_0_10"/>
<keyword evidence="5" id="KW-1185">Reference proteome</keyword>
<evidence type="ECO:0000313" key="5">
    <source>
        <dbReference type="Proteomes" id="UP000001227"/>
    </source>
</evidence>
<evidence type="ECO:0000256" key="1">
    <source>
        <dbReference type="SAM" id="MobiDB-lite"/>
    </source>
</evidence>
<dbReference type="STRING" id="452471.Aasi_1079"/>
<dbReference type="RefSeq" id="WP_012473182.1">
    <property type="nucleotide sequence ID" value="NC_010830.1"/>
</dbReference>
<dbReference type="AlphaFoldDB" id="B3ET72"/>
<name>B3ET72_AMOA5</name>
<dbReference type="KEGG" id="aas:Aasi_1079"/>
<reference evidence="4 5" key="1">
    <citation type="journal article" date="2010" name="J. Bacteriol.">
        <title>The genome of the amoeba symbiont 'Candidatus Amoebophilus asiaticus' reveals common mechanisms for host cell interaction among amoeba-associated bacteria.</title>
        <authorList>
            <person name="Schmitz-Esser S."/>
            <person name="Tischler P."/>
            <person name="Arnold R."/>
            <person name="Montanaro J."/>
            <person name="Wagner M."/>
            <person name="Rattei T."/>
            <person name="Horn M."/>
        </authorList>
    </citation>
    <scope>NUCLEOTIDE SEQUENCE [LARGE SCALE GENOMIC DNA]</scope>
    <source>
        <strain evidence="4 5">5a2</strain>
    </source>
</reference>
<evidence type="ECO:0000259" key="3">
    <source>
        <dbReference type="Pfam" id="PF19266"/>
    </source>
</evidence>
<feature type="transmembrane region" description="Helical" evidence="2">
    <location>
        <begin position="321"/>
        <end position="344"/>
    </location>
</feature>
<dbReference type="InterPro" id="IPR045361">
    <property type="entry name" value="CIS_tube_prot_N"/>
</dbReference>
<sequence>MSISKLVIKAYSNESFTTQKGEFSASINPANLKITSSVDYERSQGMGSANMALRYNVSPPKELSFRLIFDNTGIFPDSDKSVKDQLEALQDVVYKFQEDINSPYYVRVIWGVIDFKGKLVGLETSYTMFKSDGAPIRAEVDIVVLEDASASKIATAAKAAAKTANTATTAVLGAATGAAAGAAAAAVTVAAASVAVSPNAPPSVAPDATTAGATLTESELADASTPDTAGAKANTSATGTSQAGGEPAAGTNAAATTTNPQNADTKNIEQAPGATAAATPTTVQQVTPKDKLTGVAKNSLGDPNLAKSLGRVNGLDSLRNLASGLSLAVPLTSLGLLAMLLAMAKKYGSKGANYLKSKAKTGKNKAVAAKDKVKSKL</sequence>
<feature type="domain" description="Contractile injection system tube protein N-terminal" evidence="3">
    <location>
        <begin position="3"/>
        <end position="152"/>
    </location>
</feature>
<feature type="compositionally biased region" description="Low complexity" evidence="1">
    <location>
        <begin position="243"/>
        <end position="263"/>
    </location>
</feature>
<dbReference type="EMBL" id="CP001102">
    <property type="protein sequence ID" value="ACE06424.1"/>
    <property type="molecule type" value="Genomic_DNA"/>
</dbReference>
<proteinExistence type="predicted"/>
<evidence type="ECO:0000313" key="4">
    <source>
        <dbReference type="EMBL" id="ACE06424.1"/>
    </source>
</evidence>
<accession>B3ET72</accession>
<keyword evidence="2" id="KW-0472">Membrane</keyword>
<protein>
    <recommendedName>
        <fullName evidence="3">Contractile injection system tube protein N-terminal domain-containing protein</fullName>
    </recommendedName>
</protein>
<dbReference type="OrthoDB" id="9815939at2"/>
<dbReference type="TCDB" id="3.A.23.6.1">
    <property type="family name" value="the type vi symbiosis/virulence secretory system (t6ss) family"/>
</dbReference>
<feature type="region of interest" description="Disordered" evidence="1">
    <location>
        <begin position="218"/>
        <end position="266"/>
    </location>
</feature>